<dbReference type="AlphaFoldDB" id="A0A9W9BVM2"/>
<evidence type="ECO:0000313" key="7">
    <source>
        <dbReference type="EMBL" id="KAJ4330189.1"/>
    </source>
</evidence>
<dbReference type="EMBL" id="JAPEUV010000218">
    <property type="protein sequence ID" value="KAJ4330189.1"/>
    <property type="molecule type" value="Genomic_DNA"/>
</dbReference>
<dbReference type="InterPro" id="IPR052337">
    <property type="entry name" value="SAT4-like"/>
</dbReference>
<protein>
    <recommendedName>
        <fullName evidence="6">Rhodopsin domain-containing protein</fullName>
    </recommendedName>
</protein>
<evidence type="ECO:0000259" key="6">
    <source>
        <dbReference type="Pfam" id="PF20684"/>
    </source>
</evidence>
<evidence type="ECO:0000256" key="5">
    <source>
        <dbReference type="ARBA" id="ARBA00038359"/>
    </source>
</evidence>
<keyword evidence="4" id="KW-0472">Membrane</keyword>
<dbReference type="Pfam" id="PF20684">
    <property type="entry name" value="Fung_rhodopsin"/>
    <property type="match status" value="1"/>
</dbReference>
<evidence type="ECO:0000256" key="3">
    <source>
        <dbReference type="ARBA" id="ARBA00022989"/>
    </source>
</evidence>
<keyword evidence="8" id="KW-1185">Reference proteome</keyword>
<keyword evidence="3" id="KW-1133">Transmembrane helix</keyword>
<comment type="similarity">
    <text evidence="5">Belongs to the SAT4 family.</text>
</comment>
<keyword evidence="2" id="KW-0812">Transmembrane</keyword>
<comment type="caution">
    <text evidence="7">The sequence shown here is derived from an EMBL/GenBank/DDBJ whole genome shotgun (WGS) entry which is preliminary data.</text>
</comment>
<dbReference type="InterPro" id="IPR049326">
    <property type="entry name" value="Rhodopsin_dom_fungi"/>
</dbReference>
<evidence type="ECO:0000313" key="8">
    <source>
        <dbReference type="Proteomes" id="UP001140562"/>
    </source>
</evidence>
<proteinExistence type="inferred from homology"/>
<evidence type="ECO:0000256" key="2">
    <source>
        <dbReference type="ARBA" id="ARBA00022692"/>
    </source>
</evidence>
<organism evidence="7 8">
    <name type="scientific">Didymella glomerata</name>
    <dbReference type="NCBI Taxonomy" id="749621"/>
    <lineage>
        <taxon>Eukaryota</taxon>
        <taxon>Fungi</taxon>
        <taxon>Dikarya</taxon>
        <taxon>Ascomycota</taxon>
        <taxon>Pezizomycotina</taxon>
        <taxon>Dothideomycetes</taxon>
        <taxon>Pleosporomycetidae</taxon>
        <taxon>Pleosporales</taxon>
        <taxon>Pleosporineae</taxon>
        <taxon>Didymellaceae</taxon>
        <taxon>Didymella</taxon>
    </lineage>
</organism>
<dbReference type="Proteomes" id="UP001140562">
    <property type="component" value="Unassembled WGS sequence"/>
</dbReference>
<dbReference type="PANTHER" id="PTHR33048:SF47">
    <property type="entry name" value="INTEGRAL MEMBRANE PROTEIN-RELATED"/>
    <property type="match status" value="1"/>
</dbReference>
<evidence type="ECO:0000256" key="1">
    <source>
        <dbReference type="ARBA" id="ARBA00004141"/>
    </source>
</evidence>
<comment type="subcellular location">
    <subcellularLocation>
        <location evidence="1">Membrane</location>
        <topology evidence="1">Multi-pass membrane protein</topology>
    </subcellularLocation>
</comment>
<reference evidence="7" key="1">
    <citation type="submission" date="2022-10" db="EMBL/GenBank/DDBJ databases">
        <title>Tapping the CABI collections for fungal endophytes: first genome assemblies for Collariella, Neodidymelliopsis, Ascochyta clinopodiicola, Didymella pomorum, Didymosphaeria variabile, Neocosmospora piperis and Neocucurbitaria cava.</title>
        <authorList>
            <person name="Hill R."/>
        </authorList>
    </citation>
    <scope>NUCLEOTIDE SEQUENCE</scope>
    <source>
        <strain evidence="7">IMI 360193</strain>
    </source>
</reference>
<accession>A0A9W9BVM2</accession>
<evidence type="ECO:0000256" key="4">
    <source>
        <dbReference type="ARBA" id="ARBA00023136"/>
    </source>
</evidence>
<name>A0A9W9BVM2_9PLEO</name>
<feature type="domain" description="Rhodopsin" evidence="6">
    <location>
        <begin position="14"/>
        <end position="60"/>
    </location>
</feature>
<gene>
    <name evidence="7" type="ORF">N0V87_010212</name>
</gene>
<dbReference type="PANTHER" id="PTHR33048">
    <property type="entry name" value="PTH11-LIKE INTEGRAL MEMBRANE PROTEIN (AFU_ORTHOLOGUE AFUA_5G11245)"/>
    <property type="match status" value="1"/>
</dbReference>
<sequence length="61" mass="6680">MAVVVCYTFWTVFSSIFATNAAINISTDFAIIILPMPVIRSLNLDRRQKTALMGIFAVGGL</sequence>
<dbReference type="GO" id="GO:0016020">
    <property type="term" value="C:membrane"/>
    <property type="evidence" value="ECO:0007669"/>
    <property type="project" value="UniProtKB-SubCell"/>
</dbReference>
<dbReference type="OrthoDB" id="3645341at2759"/>